<evidence type="ECO:0000313" key="3">
    <source>
        <dbReference type="EMBL" id="KAB0793545.1"/>
    </source>
</evidence>
<accession>A0A1Y1MSN4</accession>
<gene>
    <name evidence="3" type="ORF">PPYR_13165</name>
</gene>
<reference evidence="3" key="3">
    <citation type="submission" date="2019-08" db="EMBL/GenBank/DDBJ databases">
        <authorList>
            <consortium name="Photinus pyralis genome working group"/>
            <person name="Fallon T.R."/>
            <person name="Sander Lower S.E."/>
            <person name="Weng J.-K."/>
        </authorList>
    </citation>
    <scope>NUCLEOTIDE SEQUENCE</scope>
    <source>
        <strain evidence="3">1611_PpyrPB1</strain>
        <tissue evidence="3">Whole body</tissue>
    </source>
</reference>
<keyword evidence="4" id="KW-1185">Reference proteome</keyword>
<dbReference type="Gene3D" id="1.20.960.40">
    <property type="match status" value="1"/>
</dbReference>
<dbReference type="EMBL" id="VVIM01000009">
    <property type="protein sequence ID" value="KAB0793545.1"/>
    <property type="molecule type" value="Genomic_DNA"/>
</dbReference>
<proteinExistence type="predicted"/>
<dbReference type="AlphaFoldDB" id="A0A1Y1MSN4"/>
<evidence type="ECO:0000259" key="1">
    <source>
        <dbReference type="Pfam" id="PF09398"/>
    </source>
</evidence>
<dbReference type="Proteomes" id="UP000327044">
    <property type="component" value="Unassembled WGS sequence"/>
</dbReference>
<dbReference type="OrthoDB" id="5970631at2759"/>
<name>A0A1Y1MSN4_PHOPY</name>
<protein>
    <recommendedName>
        <fullName evidence="1">FGFR1 oncogene partner (FOP) N-terminal dimerisation domain-containing protein</fullName>
    </recommendedName>
</protein>
<reference evidence="2" key="1">
    <citation type="journal article" date="2016" name="Sci. Rep.">
        <title>Molecular characterization of firefly nuptial gifts: a multi-omics approach sheds light on postcopulatory sexual selection.</title>
        <authorList>
            <person name="Al-Wathiqui N."/>
            <person name="Fallon T.R."/>
            <person name="South A."/>
            <person name="Weng J.K."/>
            <person name="Lewis S.M."/>
        </authorList>
    </citation>
    <scope>NUCLEOTIDE SEQUENCE</scope>
</reference>
<evidence type="ECO:0000313" key="2">
    <source>
        <dbReference type="EMBL" id="JAV87505.1"/>
    </source>
</evidence>
<reference evidence="3 4" key="2">
    <citation type="journal article" date="2018" name="Elife">
        <title>Firefly genomes illuminate parallel origins of bioluminescence in beetles.</title>
        <authorList>
            <person name="Fallon T.R."/>
            <person name="Lower S.E."/>
            <person name="Chang C.H."/>
            <person name="Bessho-Uehara M."/>
            <person name="Martin G.J."/>
            <person name="Bewick A.J."/>
            <person name="Behringer M."/>
            <person name="Debat H.J."/>
            <person name="Wong I."/>
            <person name="Day J.C."/>
            <person name="Suvorov A."/>
            <person name="Silva C.J."/>
            <person name="Stanger-Hall K.F."/>
            <person name="Hall D.W."/>
            <person name="Schmitz R.J."/>
            <person name="Nelson D.R."/>
            <person name="Lewis S.M."/>
            <person name="Shigenobu S."/>
            <person name="Bybee S.M."/>
            <person name="Larracuente A.M."/>
            <person name="Oba Y."/>
            <person name="Weng J.K."/>
        </authorList>
    </citation>
    <scope>NUCLEOTIDE SEQUENCE [LARGE SCALE GENOMIC DNA]</scope>
    <source>
        <strain evidence="3">1611_PpyrPB1</strain>
        <tissue evidence="3">Whole body</tissue>
    </source>
</reference>
<dbReference type="GO" id="GO:0005815">
    <property type="term" value="C:microtubule organizing center"/>
    <property type="evidence" value="ECO:0007669"/>
    <property type="project" value="InterPro"/>
</dbReference>
<feature type="domain" description="FGFR1 oncogene partner (FOP) N-terminal dimerisation" evidence="1">
    <location>
        <begin position="54"/>
        <end position="117"/>
    </location>
</feature>
<dbReference type="EMBL" id="GEZM01025340">
    <property type="protein sequence ID" value="JAV87505.1"/>
    <property type="molecule type" value="Transcribed_RNA"/>
</dbReference>
<dbReference type="InParanoid" id="A0A1Y1MSN4"/>
<dbReference type="InterPro" id="IPR018993">
    <property type="entry name" value="FOP_dimerisation-dom_N"/>
</dbReference>
<sequence length="124" mass="14250">MSNPTEEQLFKAVKESLEKDGRLGRFKAQLCSSVMSILHTRQPTKEDFGEIPEETKIINELLREYLLWNGYVYSENFLSVESGADKDKQPKEKVAAKLGIIDVPRKSEIPLLYYIVSAFQNHDE</sequence>
<organism evidence="2">
    <name type="scientific">Photinus pyralis</name>
    <name type="common">Common eastern firefly</name>
    <name type="synonym">Lampyris pyralis</name>
    <dbReference type="NCBI Taxonomy" id="7054"/>
    <lineage>
        <taxon>Eukaryota</taxon>
        <taxon>Metazoa</taxon>
        <taxon>Ecdysozoa</taxon>
        <taxon>Arthropoda</taxon>
        <taxon>Hexapoda</taxon>
        <taxon>Insecta</taxon>
        <taxon>Pterygota</taxon>
        <taxon>Neoptera</taxon>
        <taxon>Endopterygota</taxon>
        <taxon>Coleoptera</taxon>
        <taxon>Polyphaga</taxon>
        <taxon>Elateriformia</taxon>
        <taxon>Elateroidea</taxon>
        <taxon>Lampyridae</taxon>
        <taxon>Lampyrinae</taxon>
        <taxon>Photinus</taxon>
    </lineage>
</organism>
<evidence type="ECO:0000313" key="4">
    <source>
        <dbReference type="Proteomes" id="UP000327044"/>
    </source>
</evidence>
<dbReference type="GO" id="GO:0034453">
    <property type="term" value="P:microtubule anchoring"/>
    <property type="evidence" value="ECO:0007669"/>
    <property type="project" value="InterPro"/>
</dbReference>
<dbReference type="Pfam" id="PF09398">
    <property type="entry name" value="FOP_dimer"/>
    <property type="match status" value="1"/>
</dbReference>
<dbReference type="PROSITE" id="PS50896">
    <property type="entry name" value="LISH"/>
    <property type="match status" value="1"/>
</dbReference>
<dbReference type="InterPro" id="IPR006594">
    <property type="entry name" value="LisH"/>
</dbReference>